<evidence type="ECO:0008006" key="5">
    <source>
        <dbReference type="Google" id="ProtNLM"/>
    </source>
</evidence>
<evidence type="ECO:0000256" key="2">
    <source>
        <dbReference type="SAM" id="MobiDB-lite"/>
    </source>
</evidence>
<evidence type="ECO:0000313" key="3">
    <source>
        <dbReference type="EMBL" id="OCL10642.1"/>
    </source>
</evidence>
<dbReference type="OrthoDB" id="3918393at2759"/>
<dbReference type="EMBL" id="KV749199">
    <property type="protein sequence ID" value="OCL10642.1"/>
    <property type="molecule type" value="Genomic_DNA"/>
</dbReference>
<feature type="coiled-coil region" evidence="1">
    <location>
        <begin position="200"/>
        <end position="227"/>
    </location>
</feature>
<dbReference type="AlphaFoldDB" id="A0A8E2F4Y7"/>
<reference evidence="3 4" key="1">
    <citation type="journal article" date="2016" name="Nat. Commun.">
        <title>Ectomycorrhizal ecology is imprinted in the genome of the dominant symbiotic fungus Cenococcum geophilum.</title>
        <authorList>
            <consortium name="DOE Joint Genome Institute"/>
            <person name="Peter M."/>
            <person name="Kohler A."/>
            <person name="Ohm R.A."/>
            <person name="Kuo A."/>
            <person name="Krutzmann J."/>
            <person name="Morin E."/>
            <person name="Arend M."/>
            <person name="Barry K.W."/>
            <person name="Binder M."/>
            <person name="Choi C."/>
            <person name="Clum A."/>
            <person name="Copeland A."/>
            <person name="Grisel N."/>
            <person name="Haridas S."/>
            <person name="Kipfer T."/>
            <person name="LaButti K."/>
            <person name="Lindquist E."/>
            <person name="Lipzen A."/>
            <person name="Maire R."/>
            <person name="Meier B."/>
            <person name="Mihaltcheva S."/>
            <person name="Molinier V."/>
            <person name="Murat C."/>
            <person name="Poggeler S."/>
            <person name="Quandt C.A."/>
            <person name="Sperisen C."/>
            <person name="Tritt A."/>
            <person name="Tisserant E."/>
            <person name="Crous P.W."/>
            <person name="Henrissat B."/>
            <person name="Nehls U."/>
            <person name="Egli S."/>
            <person name="Spatafora J.W."/>
            <person name="Grigoriev I.V."/>
            <person name="Martin F.M."/>
        </authorList>
    </citation>
    <scope>NUCLEOTIDE SEQUENCE [LARGE SCALE GENOMIC DNA]</scope>
    <source>
        <strain evidence="3 4">CBS 207.34</strain>
    </source>
</reference>
<organism evidence="3 4">
    <name type="scientific">Glonium stellatum</name>
    <dbReference type="NCBI Taxonomy" id="574774"/>
    <lineage>
        <taxon>Eukaryota</taxon>
        <taxon>Fungi</taxon>
        <taxon>Dikarya</taxon>
        <taxon>Ascomycota</taxon>
        <taxon>Pezizomycotina</taxon>
        <taxon>Dothideomycetes</taxon>
        <taxon>Pleosporomycetidae</taxon>
        <taxon>Gloniales</taxon>
        <taxon>Gloniaceae</taxon>
        <taxon>Glonium</taxon>
    </lineage>
</organism>
<gene>
    <name evidence="3" type="ORF">AOQ84DRAFT_353416</name>
</gene>
<evidence type="ECO:0000256" key="1">
    <source>
        <dbReference type="SAM" id="Coils"/>
    </source>
</evidence>
<accession>A0A8E2F4Y7</accession>
<protein>
    <recommendedName>
        <fullName evidence="5">SWI5-dependent HO expression protein 3</fullName>
    </recommendedName>
</protein>
<evidence type="ECO:0000313" key="4">
    <source>
        <dbReference type="Proteomes" id="UP000250140"/>
    </source>
</evidence>
<feature type="compositionally biased region" description="Polar residues" evidence="2">
    <location>
        <begin position="60"/>
        <end position="72"/>
    </location>
</feature>
<sequence length="315" mass="35309">MNGLWSQEAALNASLSTTPPPGGFLTMHTSPRNVSGPLPVDSASGSPAEGPLSPSPWRTPNPHSQNTKTSQFIDKVTAENDRLRREITAEKLAREEASKRLGAAKAMAEEARTENQHLQMLADTNARAIERKDRKLDELKASLEAEQRRRLAAEQREAEMSRILGETRSETQRELAKAVALQQQAETHAEAARDGFKRIEESFQWKVREMSRQLEELKHQRAEDGKKIRQQAVVGEQLAQECARAFKAEDSMKDLLESYKKEHEKGMDSLLEEAARMRTAIPTREAVADELCEAIKQTSDKMKWVLGVKASKTGR</sequence>
<proteinExistence type="predicted"/>
<feature type="region of interest" description="Disordered" evidence="2">
    <location>
        <begin position="1"/>
        <end position="81"/>
    </location>
</feature>
<keyword evidence="4" id="KW-1185">Reference proteome</keyword>
<keyword evidence="1" id="KW-0175">Coiled coil</keyword>
<name>A0A8E2F4Y7_9PEZI</name>
<dbReference type="Proteomes" id="UP000250140">
    <property type="component" value="Unassembled WGS sequence"/>
</dbReference>